<dbReference type="EMBL" id="JAUFQC010000019">
    <property type="protein sequence ID" value="MDN3611208.1"/>
    <property type="molecule type" value="Genomic_DNA"/>
</dbReference>
<dbReference type="RefSeq" id="WP_290312748.1">
    <property type="nucleotide sequence ID" value="NZ_JAUFQC010000019.1"/>
</dbReference>
<dbReference type="CDD" id="cd00130">
    <property type="entry name" value="PAS"/>
    <property type="match status" value="1"/>
</dbReference>
<organism evidence="1 2">
    <name type="scientific">Vibrio ostreicida</name>
    <dbReference type="NCBI Taxonomy" id="526588"/>
    <lineage>
        <taxon>Bacteria</taxon>
        <taxon>Pseudomonadati</taxon>
        <taxon>Pseudomonadota</taxon>
        <taxon>Gammaproteobacteria</taxon>
        <taxon>Vibrionales</taxon>
        <taxon>Vibrionaceae</taxon>
        <taxon>Vibrio</taxon>
    </lineage>
</organism>
<dbReference type="InterPro" id="IPR000014">
    <property type="entry name" value="PAS"/>
</dbReference>
<proteinExistence type="predicted"/>
<dbReference type="Proteomes" id="UP001238540">
    <property type="component" value="Unassembled WGS sequence"/>
</dbReference>
<dbReference type="SUPFAM" id="SSF55785">
    <property type="entry name" value="PYP-like sensor domain (PAS domain)"/>
    <property type="match status" value="1"/>
</dbReference>
<reference evidence="2" key="1">
    <citation type="journal article" date="2019" name="Int. J. Syst. Evol. Microbiol.">
        <title>The Global Catalogue of Microorganisms (GCM) 10K type strain sequencing project: providing services to taxonomists for standard genome sequencing and annotation.</title>
        <authorList>
            <consortium name="The Broad Institute Genomics Platform"/>
            <consortium name="The Broad Institute Genome Sequencing Center for Infectious Disease"/>
            <person name="Wu L."/>
            <person name="Ma J."/>
        </authorList>
    </citation>
    <scope>NUCLEOTIDE SEQUENCE [LARGE SCALE GENOMIC DNA]</scope>
    <source>
        <strain evidence="2">CECT 7398</strain>
    </source>
</reference>
<protein>
    <submittedName>
        <fullName evidence="1">PAS domain-containing protein</fullName>
    </submittedName>
</protein>
<dbReference type="InterPro" id="IPR035965">
    <property type="entry name" value="PAS-like_dom_sf"/>
</dbReference>
<evidence type="ECO:0000313" key="2">
    <source>
        <dbReference type="Proteomes" id="UP001238540"/>
    </source>
</evidence>
<accession>A0ABT8BW57</accession>
<name>A0ABT8BW57_9VIBR</name>
<sequence>MDRSKHATQSDSPMVLKTNRKGDIIYISAGFMSLDHAAEQGLLGASLESVVAKHIPDCFKTLLKETLDKGQSFAFFTQIDTTSSQIWVLCLSYPDLSLDGCHEGYIAVHFALPQPCIDWVKEVYQTCSEKETLSGHSAKEPLLFSFYETVFFSRDSNIFVTTFGNCRTCSVQV</sequence>
<comment type="caution">
    <text evidence="1">The sequence shown here is derived from an EMBL/GenBank/DDBJ whole genome shotgun (WGS) entry which is preliminary data.</text>
</comment>
<keyword evidence="2" id="KW-1185">Reference proteome</keyword>
<evidence type="ECO:0000313" key="1">
    <source>
        <dbReference type="EMBL" id="MDN3611208.1"/>
    </source>
</evidence>
<gene>
    <name evidence="1" type="ORF">QWZ16_16395</name>
</gene>